<keyword evidence="2" id="KW-1185">Reference proteome</keyword>
<dbReference type="EMBL" id="JBHLWO010000008">
    <property type="protein sequence ID" value="MFC0321937.1"/>
    <property type="molecule type" value="Genomic_DNA"/>
</dbReference>
<dbReference type="Proteomes" id="UP001589774">
    <property type="component" value="Unassembled WGS sequence"/>
</dbReference>
<reference evidence="1 2" key="1">
    <citation type="submission" date="2024-09" db="EMBL/GenBank/DDBJ databases">
        <authorList>
            <person name="Sun Q."/>
            <person name="Mori K."/>
        </authorList>
    </citation>
    <scope>NUCLEOTIDE SEQUENCE [LARGE SCALE GENOMIC DNA]</scope>
    <source>
        <strain evidence="1 2">CCM 7765</strain>
    </source>
</reference>
<evidence type="ECO:0000313" key="2">
    <source>
        <dbReference type="Proteomes" id="UP001589774"/>
    </source>
</evidence>
<evidence type="ECO:0000313" key="1">
    <source>
        <dbReference type="EMBL" id="MFC0321937.1"/>
    </source>
</evidence>
<accession>A0ABV6HTE5</accession>
<protein>
    <submittedName>
        <fullName evidence="1">Uncharacterized protein</fullName>
    </submittedName>
</protein>
<sequence>MHEIEPFYRWRDDYVASEDELSPFYGTEYNEFEFDKQIYNFLLHPQWDYFGSNTLYLKILFADYDHQYAIIEMIGEWNDAINNDIMLLKREVIELMIAQGINKFILIGENILNFHASDDCYYEEWFQEIEDGWIAGLNFRHHVIDEFKNSNIDYFINFGGHLDEMSWRNHKPIQVFRAVEEQLTKRLY</sequence>
<gene>
    <name evidence="1" type="ORF">ACFFI0_26720</name>
</gene>
<comment type="caution">
    <text evidence="1">The sequence shown here is derived from an EMBL/GenBank/DDBJ whole genome shotgun (WGS) entry which is preliminary data.</text>
</comment>
<proteinExistence type="predicted"/>
<organism evidence="1 2">
    <name type="scientific">Olivibacter oleidegradans</name>
    <dbReference type="NCBI Taxonomy" id="760123"/>
    <lineage>
        <taxon>Bacteria</taxon>
        <taxon>Pseudomonadati</taxon>
        <taxon>Bacteroidota</taxon>
        <taxon>Sphingobacteriia</taxon>
        <taxon>Sphingobacteriales</taxon>
        <taxon>Sphingobacteriaceae</taxon>
        <taxon>Olivibacter</taxon>
    </lineage>
</organism>
<dbReference type="RefSeq" id="WP_013663688.1">
    <property type="nucleotide sequence ID" value="NZ_JBHLWO010000008.1"/>
</dbReference>
<name>A0ABV6HTE5_9SPHI</name>